<name>A0A368S0Y4_SETIT</name>
<evidence type="ECO:0000313" key="1">
    <source>
        <dbReference type="EMBL" id="RCV36065.1"/>
    </source>
</evidence>
<sequence>MCSKTNYVFSTYKHASSILFLVTWYAHQVLHCFMEKHVPLIKAGPYIYI</sequence>
<protein>
    <submittedName>
        <fullName evidence="1">Uncharacterized protein</fullName>
    </submittedName>
</protein>
<accession>A0A368S0Y4</accession>
<dbReference type="EMBL" id="CM003534">
    <property type="protein sequence ID" value="RCV36065.1"/>
    <property type="molecule type" value="Genomic_DNA"/>
</dbReference>
<proteinExistence type="predicted"/>
<organism evidence="1">
    <name type="scientific">Setaria italica</name>
    <name type="common">Foxtail millet</name>
    <name type="synonym">Panicum italicum</name>
    <dbReference type="NCBI Taxonomy" id="4555"/>
    <lineage>
        <taxon>Eukaryota</taxon>
        <taxon>Viridiplantae</taxon>
        <taxon>Streptophyta</taxon>
        <taxon>Embryophyta</taxon>
        <taxon>Tracheophyta</taxon>
        <taxon>Spermatophyta</taxon>
        <taxon>Magnoliopsida</taxon>
        <taxon>Liliopsida</taxon>
        <taxon>Poales</taxon>
        <taxon>Poaceae</taxon>
        <taxon>PACMAD clade</taxon>
        <taxon>Panicoideae</taxon>
        <taxon>Panicodae</taxon>
        <taxon>Paniceae</taxon>
        <taxon>Cenchrinae</taxon>
        <taxon>Setaria</taxon>
    </lineage>
</organism>
<gene>
    <name evidence="1" type="ORF">SETIT_7G289800v2</name>
</gene>
<dbReference type="AlphaFoldDB" id="A0A368S0Y4"/>
<reference evidence="1" key="2">
    <citation type="submission" date="2015-07" db="EMBL/GenBank/DDBJ databases">
        <authorList>
            <person name="Noorani M."/>
        </authorList>
    </citation>
    <scope>NUCLEOTIDE SEQUENCE</scope>
    <source>
        <strain evidence="1">Yugu1</strain>
    </source>
</reference>
<reference evidence="1" key="1">
    <citation type="journal article" date="2012" name="Nat. Biotechnol.">
        <title>Reference genome sequence of the model plant Setaria.</title>
        <authorList>
            <person name="Bennetzen J.L."/>
            <person name="Schmutz J."/>
            <person name="Wang H."/>
            <person name="Percifield R."/>
            <person name="Hawkins J."/>
            <person name="Pontaroli A.C."/>
            <person name="Estep M."/>
            <person name="Feng L."/>
            <person name="Vaughn J.N."/>
            <person name="Grimwood J."/>
            <person name="Jenkins J."/>
            <person name="Barry K."/>
            <person name="Lindquist E."/>
            <person name="Hellsten U."/>
            <person name="Deshpande S."/>
            <person name="Wang X."/>
            <person name="Wu X."/>
            <person name="Mitros T."/>
            <person name="Triplett J."/>
            <person name="Yang X."/>
            <person name="Ye C.Y."/>
            <person name="Mauro-Herrera M."/>
            <person name="Wang L."/>
            <person name="Li P."/>
            <person name="Sharma M."/>
            <person name="Sharma R."/>
            <person name="Ronald P.C."/>
            <person name="Panaud O."/>
            <person name="Kellogg E.A."/>
            <person name="Brutnell T.P."/>
            <person name="Doust A.N."/>
            <person name="Tuskan G.A."/>
            <person name="Rokhsar D."/>
            <person name="Devos K.M."/>
        </authorList>
    </citation>
    <scope>NUCLEOTIDE SEQUENCE [LARGE SCALE GENOMIC DNA]</scope>
    <source>
        <strain evidence="1">Yugu1</strain>
    </source>
</reference>